<feature type="domain" description="Putative sensor" evidence="2">
    <location>
        <begin position="36"/>
        <end position="218"/>
    </location>
</feature>
<protein>
    <recommendedName>
        <fullName evidence="2">Putative sensor domain-containing protein</fullName>
    </recommendedName>
</protein>
<name>A0A3A9WWB8_9ACTN</name>
<keyword evidence="5" id="KW-1185">Reference proteome</keyword>
<evidence type="ECO:0000256" key="1">
    <source>
        <dbReference type="SAM" id="Phobius"/>
    </source>
</evidence>
<evidence type="ECO:0000313" key="3">
    <source>
        <dbReference type="EMBL" id="RKN10467.1"/>
    </source>
</evidence>
<feature type="transmembrane region" description="Helical" evidence="1">
    <location>
        <begin position="34"/>
        <end position="56"/>
    </location>
</feature>
<dbReference type="OrthoDB" id="4198152at2"/>
<organism evidence="3 6">
    <name type="scientific">Streptomyces radicis</name>
    <dbReference type="NCBI Taxonomy" id="1750517"/>
    <lineage>
        <taxon>Bacteria</taxon>
        <taxon>Bacillati</taxon>
        <taxon>Actinomycetota</taxon>
        <taxon>Actinomycetes</taxon>
        <taxon>Kitasatosporales</taxon>
        <taxon>Streptomycetaceae</taxon>
        <taxon>Streptomyces</taxon>
    </lineage>
</organism>
<keyword evidence="1" id="KW-0472">Membrane</keyword>
<proteinExistence type="predicted"/>
<reference evidence="5 6" key="1">
    <citation type="submission" date="2018-09" db="EMBL/GenBank/DDBJ databases">
        <title>Streptomyces sp. nov. DS1-2, an endophytic actinomycete isolated from roots of Dendrobium scabrilingue.</title>
        <authorList>
            <person name="Kuncharoen N."/>
            <person name="Kudo T."/>
            <person name="Ohkuma M."/>
            <person name="Yuki M."/>
            <person name="Tanasupawat S."/>
        </authorList>
    </citation>
    <scope>NUCLEOTIDE SEQUENCE [LARGE SCALE GENOMIC DNA]</scope>
    <source>
        <strain evidence="3 6">AZ1-7</strain>
        <strain evidence="4 5">DS1-2</strain>
    </source>
</reference>
<feature type="transmembrane region" description="Helical" evidence="1">
    <location>
        <begin position="137"/>
        <end position="162"/>
    </location>
</feature>
<sequence length="231" mass="24458">MTPMTSPDTFPRAAAPAPAAARPPSAAVRFGRELGYLVSSLPIGVVSFTVGFLGLAAGVATVIVYLGVPILLGTLLAARGLARGERRRVESVTGRPLPPHVYRERGDRSVKGMIAALAEPQAWRDLAHAIVSFPVRIVNFCLTVTWVLGGLGMLLYVTWSWALPEDEETGLLDLTYDISSESANIAFTTGLGLVALLTAPLVTRGLFLLNASMARGLLTNPHAASRLAAEE</sequence>
<evidence type="ECO:0000259" key="2">
    <source>
        <dbReference type="Pfam" id="PF13796"/>
    </source>
</evidence>
<keyword evidence="1" id="KW-0812">Transmembrane</keyword>
<dbReference type="EMBL" id="RBDX01000005">
    <property type="protein sequence ID" value="RKN10467.1"/>
    <property type="molecule type" value="Genomic_DNA"/>
</dbReference>
<dbReference type="Proteomes" id="UP000275024">
    <property type="component" value="Unassembled WGS sequence"/>
</dbReference>
<dbReference type="EMBL" id="RBDY01000005">
    <property type="protein sequence ID" value="RKN24726.1"/>
    <property type="molecule type" value="Genomic_DNA"/>
</dbReference>
<feature type="transmembrane region" description="Helical" evidence="1">
    <location>
        <begin position="62"/>
        <end position="82"/>
    </location>
</feature>
<dbReference type="InterPro" id="IPR025828">
    <property type="entry name" value="Put_sensor_dom"/>
</dbReference>
<comment type="caution">
    <text evidence="3">The sequence shown here is derived from an EMBL/GenBank/DDBJ whole genome shotgun (WGS) entry which is preliminary data.</text>
</comment>
<dbReference type="Pfam" id="PF13796">
    <property type="entry name" value="Sensor"/>
    <property type="match status" value="1"/>
</dbReference>
<evidence type="ECO:0000313" key="4">
    <source>
        <dbReference type="EMBL" id="RKN24726.1"/>
    </source>
</evidence>
<dbReference type="AlphaFoldDB" id="A0A3A9WWB8"/>
<evidence type="ECO:0000313" key="6">
    <source>
        <dbReference type="Proteomes" id="UP000275024"/>
    </source>
</evidence>
<accession>A0A3A9WWB8</accession>
<gene>
    <name evidence="4" type="ORF">D7318_09690</name>
    <name evidence="3" type="ORF">D7319_08515</name>
</gene>
<evidence type="ECO:0000313" key="5">
    <source>
        <dbReference type="Proteomes" id="UP000268652"/>
    </source>
</evidence>
<dbReference type="Proteomes" id="UP000268652">
    <property type="component" value="Unassembled WGS sequence"/>
</dbReference>
<feature type="transmembrane region" description="Helical" evidence="1">
    <location>
        <begin position="182"/>
        <end position="203"/>
    </location>
</feature>
<keyword evidence="1" id="KW-1133">Transmembrane helix</keyword>